<proteinExistence type="inferred from homology"/>
<name>A0ABY8PPA0_9BACT</name>
<organism evidence="8 9">
    <name type="scientific">Marinitoga aeolica</name>
    <dbReference type="NCBI Taxonomy" id="2809031"/>
    <lineage>
        <taxon>Bacteria</taxon>
        <taxon>Thermotogati</taxon>
        <taxon>Thermotogota</taxon>
        <taxon>Thermotogae</taxon>
        <taxon>Petrotogales</taxon>
        <taxon>Petrotogaceae</taxon>
        <taxon>Marinitoga</taxon>
    </lineage>
</organism>
<evidence type="ECO:0000259" key="7">
    <source>
        <dbReference type="Pfam" id="PF00155"/>
    </source>
</evidence>
<dbReference type="InterPro" id="IPR050596">
    <property type="entry name" value="AspAT/PAT-like"/>
</dbReference>
<feature type="domain" description="Aminotransferase class I/classII large" evidence="7">
    <location>
        <begin position="31"/>
        <end position="379"/>
    </location>
</feature>
<dbReference type="InterPro" id="IPR004838">
    <property type="entry name" value="NHTrfase_class1_PyrdxlP-BS"/>
</dbReference>
<evidence type="ECO:0000313" key="8">
    <source>
        <dbReference type="EMBL" id="WGS64452.1"/>
    </source>
</evidence>
<dbReference type="PRINTS" id="PR00753">
    <property type="entry name" value="ACCSYNTHASE"/>
</dbReference>
<dbReference type="Proteomes" id="UP001232493">
    <property type="component" value="Chromosome"/>
</dbReference>
<evidence type="ECO:0000256" key="2">
    <source>
        <dbReference type="ARBA" id="ARBA00007441"/>
    </source>
</evidence>
<dbReference type="EC" id="2.6.1.-" evidence="6"/>
<dbReference type="InterPro" id="IPR015422">
    <property type="entry name" value="PyrdxlP-dep_Trfase_small"/>
</dbReference>
<keyword evidence="4 6" id="KW-0808">Transferase</keyword>
<dbReference type="InterPro" id="IPR004839">
    <property type="entry name" value="Aminotransferase_I/II_large"/>
</dbReference>
<dbReference type="Gene3D" id="3.90.1150.10">
    <property type="entry name" value="Aspartate Aminotransferase, domain 1"/>
    <property type="match status" value="1"/>
</dbReference>
<evidence type="ECO:0000256" key="3">
    <source>
        <dbReference type="ARBA" id="ARBA00022576"/>
    </source>
</evidence>
<dbReference type="PANTHER" id="PTHR46383:SF1">
    <property type="entry name" value="ASPARTATE AMINOTRANSFERASE"/>
    <property type="match status" value="1"/>
</dbReference>
<dbReference type="InterPro" id="IPR015424">
    <property type="entry name" value="PyrdxlP-dep_Trfase"/>
</dbReference>
<dbReference type="EMBL" id="CP069362">
    <property type="protein sequence ID" value="WGS64452.1"/>
    <property type="molecule type" value="Genomic_DNA"/>
</dbReference>
<comment type="similarity">
    <text evidence="2 6">Belongs to the class-I pyridoxal-phosphate-dependent aminotransferase family.</text>
</comment>
<keyword evidence="9" id="KW-1185">Reference proteome</keyword>
<dbReference type="Pfam" id="PF00155">
    <property type="entry name" value="Aminotran_1_2"/>
    <property type="match status" value="1"/>
</dbReference>
<evidence type="ECO:0000256" key="4">
    <source>
        <dbReference type="ARBA" id="ARBA00022679"/>
    </source>
</evidence>
<keyword evidence="3 6" id="KW-0032">Aminotransferase</keyword>
<dbReference type="PANTHER" id="PTHR46383">
    <property type="entry name" value="ASPARTATE AMINOTRANSFERASE"/>
    <property type="match status" value="1"/>
</dbReference>
<gene>
    <name evidence="8" type="ORF">JRV97_08725</name>
</gene>
<dbReference type="InterPro" id="IPR015421">
    <property type="entry name" value="PyrdxlP-dep_Trfase_major"/>
</dbReference>
<evidence type="ECO:0000256" key="5">
    <source>
        <dbReference type="ARBA" id="ARBA00022898"/>
    </source>
</evidence>
<sequence>MNFSKRVLNMQASPIRKLIPYAEKAKKAGKKVLHLNIGQPDIETPKAFFNYIENNKSEVVAYTHSAGLFELREAFSNYYNKHDIPFTPEEIIVTNGGSEAIIFALGAIADPGDEIIVIEPFYANYKGFAEMMNVKLVPVRALPETGYAVPAMEEFEKVVTNKTKGIIFSNPSNPTGAVYSEEELRRIVDFAKKYDLFIISDEVYREFTFDGTKHISTMRFEEYDRTIVVDSISKRYSACGARVGVFATKNKDLYNQVMKMAQSRLCPPMMAQLGTIGLLEMDDSYIDEVYKEYDKRRLAVYEELSKIEGAVFQKPKGAFYVSVKLPIDNSEEFVKWVLTEFSIDNTTVMVAPLTGFYATPNSGEQEIRIAYVLDSEKLKFATYILAEAVKAYNNR</sequence>
<evidence type="ECO:0000256" key="6">
    <source>
        <dbReference type="RuleBase" id="RU000481"/>
    </source>
</evidence>
<evidence type="ECO:0000256" key="1">
    <source>
        <dbReference type="ARBA" id="ARBA00001933"/>
    </source>
</evidence>
<accession>A0ABY8PPA0</accession>
<dbReference type="Gene3D" id="3.40.640.10">
    <property type="entry name" value="Type I PLP-dependent aspartate aminotransferase-like (Major domain)"/>
    <property type="match status" value="1"/>
</dbReference>
<evidence type="ECO:0000313" key="9">
    <source>
        <dbReference type="Proteomes" id="UP001232493"/>
    </source>
</evidence>
<dbReference type="GO" id="GO:0008483">
    <property type="term" value="F:transaminase activity"/>
    <property type="evidence" value="ECO:0007669"/>
    <property type="project" value="UniProtKB-KW"/>
</dbReference>
<dbReference type="PROSITE" id="PS00105">
    <property type="entry name" value="AA_TRANSFER_CLASS_1"/>
    <property type="match status" value="1"/>
</dbReference>
<dbReference type="SUPFAM" id="SSF53383">
    <property type="entry name" value="PLP-dependent transferases"/>
    <property type="match status" value="1"/>
</dbReference>
<protein>
    <recommendedName>
        <fullName evidence="6">Aminotransferase</fullName>
        <ecNumber evidence="6">2.6.1.-</ecNumber>
    </recommendedName>
</protein>
<dbReference type="CDD" id="cd00609">
    <property type="entry name" value="AAT_like"/>
    <property type="match status" value="1"/>
</dbReference>
<dbReference type="NCBIfam" id="NF005744">
    <property type="entry name" value="PRK07568.1"/>
    <property type="match status" value="1"/>
</dbReference>
<keyword evidence="5" id="KW-0663">Pyridoxal phosphate</keyword>
<reference evidence="8 9" key="1">
    <citation type="submission" date="2021-02" db="EMBL/GenBank/DDBJ databases">
        <title>Characterization of Marinitoga sp. nov. str. BP5-C20A.</title>
        <authorList>
            <person name="Erauso G."/>
            <person name="Postec A."/>
        </authorList>
    </citation>
    <scope>NUCLEOTIDE SEQUENCE [LARGE SCALE GENOMIC DNA]</scope>
    <source>
        <strain evidence="8 9">BP5-C20A</strain>
    </source>
</reference>
<dbReference type="RefSeq" id="WP_280998105.1">
    <property type="nucleotide sequence ID" value="NZ_CP069362.1"/>
</dbReference>
<comment type="cofactor">
    <cofactor evidence="1 6">
        <name>pyridoxal 5'-phosphate</name>
        <dbReference type="ChEBI" id="CHEBI:597326"/>
    </cofactor>
</comment>